<evidence type="ECO:0000256" key="3">
    <source>
        <dbReference type="RuleBase" id="RU000363"/>
    </source>
</evidence>
<evidence type="ECO:0000313" key="4">
    <source>
        <dbReference type="EMBL" id="MCA9729799.1"/>
    </source>
</evidence>
<dbReference type="Gene3D" id="3.40.50.720">
    <property type="entry name" value="NAD(P)-binding Rossmann-like Domain"/>
    <property type="match status" value="1"/>
</dbReference>
<dbReference type="PANTHER" id="PTHR43669">
    <property type="entry name" value="5-KETO-D-GLUCONATE 5-REDUCTASE"/>
    <property type="match status" value="1"/>
</dbReference>
<evidence type="ECO:0000256" key="1">
    <source>
        <dbReference type="ARBA" id="ARBA00006484"/>
    </source>
</evidence>
<dbReference type="InterPro" id="IPR002347">
    <property type="entry name" value="SDR_fam"/>
</dbReference>
<proteinExistence type="inferred from homology"/>
<evidence type="ECO:0000256" key="2">
    <source>
        <dbReference type="ARBA" id="ARBA00023002"/>
    </source>
</evidence>
<dbReference type="AlphaFoldDB" id="A0A956M226"/>
<dbReference type="Pfam" id="PF00106">
    <property type="entry name" value="adh_short"/>
    <property type="match status" value="1"/>
</dbReference>
<evidence type="ECO:0000313" key="5">
    <source>
        <dbReference type="Proteomes" id="UP000697710"/>
    </source>
</evidence>
<sequence>MQIGEVKALVTGGGTGIGLATARMLKEKGAQVAISGRREDVLRKAAEEIGALAVPGDVGKEDDATRMVRAVIDEFGDYNVLVNNAGWGRFASLLDLELSDFQEVMATNVFGAMLMARESARYFISRNTGNIINISSTAGLRGFSGGTAYVATKCALGGMPQSWRSELRQYNLRVTQINPSEVLTEFASVSGRGQSPSQRKLRAIEIAHAVLSVLEMDNRGFVTDLTVFATNPD</sequence>
<reference evidence="4" key="2">
    <citation type="journal article" date="2021" name="Microbiome">
        <title>Successional dynamics and alternative stable states in a saline activated sludge microbial community over 9 years.</title>
        <authorList>
            <person name="Wang Y."/>
            <person name="Ye J."/>
            <person name="Ju F."/>
            <person name="Liu L."/>
            <person name="Boyd J.A."/>
            <person name="Deng Y."/>
            <person name="Parks D.H."/>
            <person name="Jiang X."/>
            <person name="Yin X."/>
            <person name="Woodcroft B.J."/>
            <person name="Tyson G.W."/>
            <person name="Hugenholtz P."/>
            <person name="Polz M.F."/>
            <person name="Zhang T."/>
        </authorList>
    </citation>
    <scope>NUCLEOTIDE SEQUENCE</scope>
    <source>
        <strain evidence="4">HKST-UBA01</strain>
    </source>
</reference>
<dbReference type="CDD" id="cd05233">
    <property type="entry name" value="SDR_c"/>
    <property type="match status" value="1"/>
</dbReference>
<dbReference type="GO" id="GO:0016491">
    <property type="term" value="F:oxidoreductase activity"/>
    <property type="evidence" value="ECO:0007669"/>
    <property type="project" value="UniProtKB-KW"/>
</dbReference>
<dbReference type="PANTHER" id="PTHR43669:SF3">
    <property type="entry name" value="ALCOHOL DEHYDROGENASE, PUTATIVE (AFU_ORTHOLOGUE AFUA_3G03445)-RELATED"/>
    <property type="match status" value="1"/>
</dbReference>
<dbReference type="SUPFAM" id="SSF51735">
    <property type="entry name" value="NAD(P)-binding Rossmann-fold domains"/>
    <property type="match status" value="1"/>
</dbReference>
<dbReference type="InterPro" id="IPR036291">
    <property type="entry name" value="NAD(P)-bd_dom_sf"/>
</dbReference>
<protein>
    <submittedName>
        <fullName evidence="4">SDR family oxidoreductase</fullName>
    </submittedName>
</protein>
<dbReference type="Proteomes" id="UP000697710">
    <property type="component" value="Unassembled WGS sequence"/>
</dbReference>
<dbReference type="EMBL" id="JAGQHR010000847">
    <property type="protein sequence ID" value="MCA9729799.1"/>
    <property type="molecule type" value="Genomic_DNA"/>
</dbReference>
<reference evidence="4" key="1">
    <citation type="submission" date="2020-04" db="EMBL/GenBank/DDBJ databases">
        <authorList>
            <person name="Zhang T."/>
        </authorList>
    </citation>
    <scope>NUCLEOTIDE SEQUENCE</scope>
    <source>
        <strain evidence="4">HKST-UBA01</strain>
    </source>
</reference>
<dbReference type="PRINTS" id="PR00080">
    <property type="entry name" value="SDRFAMILY"/>
</dbReference>
<comment type="similarity">
    <text evidence="1 3">Belongs to the short-chain dehydrogenases/reductases (SDR) family.</text>
</comment>
<dbReference type="PRINTS" id="PR00081">
    <property type="entry name" value="GDHRDH"/>
</dbReference>
<gene>
    <name evidence="4" type="ORF">KC729_19100</name>
</gene>
<name>A0A956M226_UNCEI</name>
<comment type="caution">
    <text evidence="4">The sequence shown here is derived from an EMBL/GenBank/DDBJ whole genome shotgun (WGS) entry which is preliminary data.</text>
</comment>
<organism evidence="4 5">
    <name type="scientific">Eiseniibacteriota bacterium</name>
    <dbReference type="NCBI Taxonomy" id="2212470"/>
    <lineage>
        <taxon>Bacteria</taxon>
        <taxon>Candidatus Eiseniibacteriota</taxon>
    </lineage>
</organism>
<keyword evidence="2" id="KW-0560">Oxidoreductase</keyword>
<accession>A0A956M226</accession>